<evidence type="ECO:0000256" key="4">
    <source>
        <dbReference type="ARBA" id="ARBA00023136"/>
    </source>
</evidence>
<comment type="similarity">
    <text evidence="5">Belongs to the SAT4 family.</text>
</comment>
<dbReference type="GO" id="GO:0016020">
    <property type="term" value="C:membrane"/>
    <property type="evidence" value="ECO:0007669"/>
    <property type="project" value="UniProtKB-SubCell"/>
</dbReference>
<accession>A0A6A5SDU0</accession>
<evidence type="ECO:0000256" key="1">
    <source>
        <dbReference type="ARBA" id="ARBA00004141"/>
    </source>
</evidence>
<proteinExistence type="inferred from homology"/>
<dbReference type="InterPro" id="IPR049326">
    <property type="entry name" value="Rhodopsin_dom_fungi"/>
</dbReference>
<comment type="subcellular location">
    <subcellularLocation>
        <location evidence="1">Membrane</location>
        <topology evidence="1">Multi-pass membrane protein</topology>
    </subcellularLocation>
</comment>
<dbReference type="Proteomes" id="UP000800038">
    <property type="component" value="Unassembled WGS sequence"/>
</dbReference>
<name>A0A6A5SDU0_9PLEO</name>
<keyword evidence="4 7" id="KW-0472">Membrane</keyword>
<feature type="transmembrane region" description="Helical" evidence="7">
    <location>
        <begin position="147"/>
        <end position="168"/>
    </location>
</feature>
<feature type="transmembrane region" description="Helical" evidence="7">
    <location>
        <begin position="233"/>
        <end position="256"/>
    </location>
</feature>
<evidence type="ECO:0000256" key="2">
    <source>
        <dbReference type="ARBA" id="ARBA00022692"/>
    </source>
</evidence>
<sequence length="457" mass="50328">MATTLFPDPRNHPDNANLPNINHQATIIGTTIAFLFAAIIAIGLRVWVRVRDRLWGWDDAFVVIAGVASIAGDSVVCQMPEDGLGLHFWTLGDQRVMSYFRHVYFTNIAYSASATFIKLAILFQYLRLFAEAALSTSTAQYRLARRLTWFLIVLSTLWGLAFVLLALFPCNPIPKYWHPYLPGKCIGWGTKEPEELFAMFLGHALSNSLLDILILALPVPFLSMLRIAGKSRVGLITLFTLGFVVAAVAMGRMIALSVNRAGTVPIVDMSYHTPPVFVFGVLEVNIAIIAASIPIFWPIIATLAANKIYVVNEIEVHVEHLGRNVSFDSAGGISLMDRKDASSGRTSKLGVVTTVFDPKPRKINEKTAQSSHRYKQSNTSSLGRTMGLGFAHRPSQESQDYLTRIPSIENTSSGSLTRSEGEDWFMDLNKTNSGGKMTTTMGRTAVPFENIPGSSNR</sequence>
<dbReference type="EMBL" id="ML976125">
    <property type="protein sequence ID" value="KAF1937794.1"/>
    <property type="molecule type" value="Genomic_DNA"/>
</dbReference>
<organism evidence="9 10">
    <name type="scientific">Clathrospora elynae</name>
    <dbReference type="NCBI Taxonomy" id="706981"/>
    <lineage>
        <taxon>Eukaryota</taxon>
        <taxon>Fungi</taxon>
        <taxon>Dikarya</taxon>
        <taxon>Ascomycota</taxon>
        <taxon>Pezizomycotina</taxon>
        <taxon>Dothideomycetes</taxon>
        <taxon>Pleosporomycetidae</taxon>
        <taxon>Pleosporales</taxon>
        <taxon>Diademaceae</taxon>
        <taxon>Clathrospora</taxon>
    </lineage>
</organism>
<evidence type="ECO:0000256" key="6">
    <source>
        <dbReference type="SAM" id="MobiDB-lite"/>
    </source>
</evidence>
<feature type="transmembrane region" description="Helical" evidence="7">
    <location>
        <begin position="27"/>
        <end position="48"/>
    </location>
</feature>
<keyword evidence="10" id="KW-1185">Reference proteome</keyword>
<feature type="transmembrane region" description="Helical" evidence="7">
    <location>
        <begin position="99"/>
        <end position="126"/>
    </location>
</feature>
<dbReference type="PANTHER" id="PTHR33048:SF47">
    <property type="entry name" value="INTEGRAL MEMBRANE PROTEIN-RELATED"/>
    <property type="match status" value="1"/>
</dbReference>
<protein>
    <recommendedName>
        <fullName evidence="8">Rhodopsin domain-containing protein</fullName>
    </recommendedName>
</protein>
<dbReference type="PANTHER" id="PTHR33048">
    <property type="entry name" value="PTH11-LIKE INTEGRAL MEMBRANE PROTEIN (AFU_ORTHOLOGUE AFUA_5G11245)"/>
    <property type="match status" value="1"/>
</dbReference>
<evidence type="ECO:0000256" key="5">
    <source>
        <dbReference type="ARBA" id="ARBA00038359"/>
    </source>
</evidence>
<feature type="transmembrane region" description="Helical" evidence="7">
    <location>
        <begin position="196"/>
        <end position="221"/>
    </location>
</feature>
<dbReference type="InterPro" id="IPR052337">
    <property type="entry name" value="SAT4-like"/>
</dbReference>
<keyword evidence="2 7" id="KW-0812">Transmembrane</keyword>
<dbReference type="AlphaFoldDB" id="A0A6A5SDU0"/>
<feature type="domain" description="Rhodopsin" evidence="8">
    <location>
        <begin position="44"/>
        <end position="301"/>
    </location>
</feature>
<evidence type="ECO:0000313" key="10">
    <source>
        <dbReference type="Proteomes" id="UP000800038"/>
    </source>
</evidence>
<keyword evidence="3 7" id="KW-1133">Transmembrane helix</keyword>
<feature type="region of interest" description="Disordered" evidence="6">
    <location>
        <begin position="366"/>
        <end position="400"/>
    </location>
</feature>
<feature type="compositionally biased region" description="Polar residues" evidence="6">
    <location>
        <begin position="366"/>
        <end position="383"/>
    </location>
</feature>
<feature type="transmembrane region" description="Helical" evidence="7">
    <location>
        <begin position="276"/>
        <end position="297"/>
    </location>
</feature>
<reference evidence="9" key="1">
    <citation type="journal article" date="2020" name="Stud. Mycol.">
        <title>101 Dothideomycetes genomes: a test case for predicting lifestyles and emergence of pathogens.</title>
        <authorList>
            <person name="Haridas S."/>
            <person name="Albert R."/>
            <person name="Binder M."/>
            <person name="Bloem J."/>
            <person name="Labutti K."/>
            <person name="Salamov A."/>
            <person name="Andreopoulos B."/>
            <person name="Baker S."/>
            <person name="Barry K."/>
            <person name="Bills G."/>
            <person name="Bluhm B."/>
            <person name="Cannon C."/>
            <person name="Castanera R."/>
            <person name="Culley D."/>
            <person name="Daum C."/>
            <person name="Ezra D."/>
            <person name="Gonzalez J."/>
            <person name="Henrissat B."/>
            <person name="Kuo A."/>
            <person name="Liang C."/>
            <person name="Lipzen A."/>
            <person name="Lutzoni F."/>
            <person name="Magnuson J."/>
            <person name="Mondo S."/>
            <person name="Nolan M."/>
            <person name="Ohm R."/>
            <person name="Pangilinan J."/>
            <person name="Park H.-J."/>
            <person name="Ramirez L."/>
            <person name="Alfaro M."/>
            <person name="Sun H."/>
            <person name="Tritt A."/>
            <person name="Yoshinaga Y."/>
            <person name="Zwiers L.-H."/>
            <person name="Turgeon B."/>
            <person name="Goodwin S."/>
            <person name="Spatafora J."/>
            <person name="Crous P."/>
            <person name="Grigoriev I."/>
        </authorList>
    </citation>
    <scope>NUCLEOTIDE SEQUENCE</scope>
    <source>
        <strain evidence="9">CBS 161.51</strain>
    </source>
</reference>
<evidence type="ECO:0000256" key="3">
    <source>
        <dbReference type="ARBA" id="ARBA00022989"/>
    </source>
</evidence>
<dbReference type="OrthoDB" id="61113at2759"/>
<gene>
    <name evidence="9" type="ORF">EJ02DRAFT_514971</name>
</gene>
<evidence type="ECO:0000313" key="9">
    <source>
        <dbReference type="EMBL" id="KAF1937794.1"/>
    </source>
</evidence>
<evidence type="ECO:0000259" key="8">
    <source>
        <dbReference type="Pfam" id="PF20684"/>
    </source>
</evidence>
<dbReference type="Pfam" id="PF20684">
    <property type="entry name" value="Fung_rhodopsin"/>
    <property type="match status" value="1"/>
</dbReference>
<feature type="transmembrane region" description="Helical" evidence="7">
    <location>
        <begin position="60"/>
        <end position="79"/>
    </location>
</feature>
<evidence type="ECO:0000256" key="7">
    <source>
        <dbReference type="SAM" id="Phobius"/>
    </source>
</evidence>